<dbReference type="Proteomes" id="UP001215598">
    <property type="component" value="Unassembled WGS sequence"/>
</dbReference>
<name>A0AAD7DM37_9AGAR</name>
<evidence type="ECO:0000313" key="1">
    <source>
        <dbReference type="EMBL" id="KAJ7694949.1"/>
    </source>
</evidence>
<protein>
    <submittedName>
        <fullName evidence="1">Uncharacterized protein</fullName>
    </submittedName>
</protein>
<dbReference type="AlphaFoldDB" id="A0AAD7DM37"/>
<organism evidence="1 2">
    <name type="scientific">Mycena metata</name>
    <dbReference type="NCBI Taxonomy" id="1033252"/>
    <lineage>
        <taxon>Eukaryota</taxon>
        <taxon>Fungi</taxon>
        <taxon>Dikarya</taxon>
        <taxon>Basidiomycota</taxon>
        <taxon>Agaricomycotina</taxon>
        <taxon>Agaricomycetes</taxon>
        <taxon>Agaricomycetidae</taxon>
        <taxon>Agaricales</taxon>
        <taxon>Marasmiineae</taxon>
        <taxon>Mycenaceae</taxon>
        <taxon>Mycena</taxon>
    </lineage>
</organism>
<accession>A0AAD7DM37</accession>
<gene>
    <name evidence="1" type="ORF">B0H16DRAFT_1351262</name>
</gene>
<comment type="caution">
    <text evidence="1">The sequence shown here is derived from an EMBL/GenBank/DDBJ whole genome shotgun (WGS) entry which is preliminary data.</text>
</comment>
<reference evidence="1" key="1">
    <citation type="submission" date="2023-03" db="EMBL/GenBank/DDBJ databases">
        <title>Massive genome expansion in bonnet fungi (Mycena s.s.) driven by repeated elements and novel gene families across ecological guilds.</title>
        <authorList>
            <consortium name="Lawrence Berkeley National Laboratory"/>
            <person name="Harder C.B."/>
            <person name="Miyauchi S."/>
            <person name="Viragh M."/>
            <person name="Kuo A."/>
            <person name="Thoen E."/>
            <person name="Andreopoulos B."/>
            <person name="Lu D."/>
            <person name="Skrede I."/>
            <person name="Drula E."/>
            <person name="Henrissat B."/>
            <person name="Morin E."/>
            <person name="Kohler A."/>
            <person name="Barry K."/>
            <person name="LaButti K."/>
            <person name="Morin E."/>
            <person name="Salamov A."/>
            <person name="Lipzen A."/>
            <person name="Mereny Z."/>
            <person name="Hegedus B."/>
            <person name="Baldrian P."/>
            <person name="Stursova M."/>
            <person name="Weitz H."/>
            <person name="Taylor A."/>
            <person name="Grigoriev I.V."/>
            <person name="Nagy L.G."/>
            <person name="Martin F."/>
            <person name="Kauserud H."/>
        </authorList>
    </citation>
    <scope>NUCLEOTIDE SEQUENCE</scope>
    <source>
        <strain evidence="1">CBHHK182m</strain>
    </source>
</reference>
<sequence length="122" mass="14265">MHIVTLPRDRALKYRTSVNQFIADNRDLRGVELTMQDWDAIDMVSDWLLNFRAATSQMSTTSRSMLSHTHSIFRGLQRTLKDKLPENSPPELVDGLTKAHRKLSDYYCKFDESPFYIWAARK</sequence>
<dbReference type="EMBL" id="JARKIB010000670">
    <property type="protein sequence ID" value="KAJ7694949.1"/>
    <property type="molecule type" value="Genomic_DNA"/>
</dbReference>
<keyword evidence="2" id="KW-1185">Reference proteome</keyword>
<evidence type="ECO:0000313" key="2">
    <source>
        <dbReference type="Proteomes" id="UP001215598"/>
    </source>
</evidence>
<proteinExistence type="predicted"/>